<gene>
    <name evidence="7" type="ORF">DASC09_008450</name>
</gene>
<feature type="compositionally biased region" description="Basic residues" evidence="6">
    <location>
        <begin position="26"/>
        <end position="44"/>
    </location>
</feature>
<dbReference type="EMBL" id="BTFZ01000001">
    <property type="protein sequence ID" value="GMM33520.1"/>
    <property type="molecule type" value="Genomic_DNA"/>
</dbReference>
<keyword evidence="8" id="KW-1185">Reference proteome</keyword>
<dbReference type="GO" id="GO:0015031">
    <property type="term" value="P:protein transport"/>
    <property type="evidence" value="ECO:0007669"/>
    <property type="project" value="UniProtKB-UniRule"/>
</dbReference>
<dbReference type="GO" id="GO:0031965">
    <property type="term" value="C:nuclear membrane"/>
    <property type="evidence" value="ECO:0007669"/>
    <property type="project" value="TreeGrafter"/>
</dbReference>
<evidence type="ECO:0000313" key="7">
    <source>
        <dbReference type="EMBL" id="GMM33520.1"/>
    </source>
</evidence>
<dbReference type="GeneID" id="90071499"/>
<dbReference type="RefSeq" id="XP_064850520.1">
    <property type="nucleotide sequence ID" value="XM_064994448.1"/>
</dbReference>
<dbReference type="PANTHER" id="PTHR28032:SF1">
    <property type="entry name" value="FI02826P"/>
    <property type="match status" value="1"/>
</dbReference>
<sequence length="390" mass="45618">MSNLGFSWDFEPKFATTQQQDELTKKQQHLINSKKHTPRKLKRRIRDDEPQLYKPSSYSNNTVRNRPVITKSFNKRSKTQEHVTGRPLPLFRVIELLDKKQLSSMILGLIDEKPELNQVIYNNMAHRFDSLINPSVDKSVEYLRNFLEERILAKLPYKVEPESEYCFLRVQKPLIEFYTILSDFILNYVPPREDNFVNCLKFLDEATMLVHRIPFFKINSFNMYHYTNIYDRLVNAWWTVIRHFIGSPADDEAEFQFSKIQTSPLTSSETDLNIFHMVEYSLPDRLKYHQSTCQCDRFDRLVEFVGVKIDSYHLSNIDLQSNSIAHDLFAPHNTNNQQQEQQEQQYNGAGTLQQQGNTSKTLSANFSGNNNPVGNGYTYNPAIMDGSSFR</sequence>
<accession>A0AAV5QEY9</accession>
<comment type="subcellular location">
    <subcellularLocation>
        <location evidence="5">Cytoplasm</location>
    </subcellularLocation>
    <subcellularLocation>
        <location evidence="5">Nucleus</location>
    </subcellularLocation>
</comment>
<keyword evidence="4 5" id="KW-0539">Nucleus</keyword>
<name>A0AAV5QEY9_9ASCO</name>
<feature type="region of interest" description="Disordered" evidence="6">
    <location>
        <begin position="352"/>
        <end position="390"/>
    </location>
</feature>
<feature type="region of interest" description="Disordered" evidence="6">
    <location>
        <begin position="18"/>
        <end position="61"/>
    </location>
</feature>
<dbReference type="GO" id="GO:0005737">
    <property type="term" value="C:cytoplasm"/>
    <property type="evidence" value="ECO:0007669"/>
    <property type="project" value="UniProtKB-SubCell"/>
</dbReference>
<keyword evidence="3 5" id="KW-0653">Protein transport</keyword>
<dbReference type="PANTHER" id="PTHR28032">
    <property type="entry name" value="FI02826P"/>
    <property type="match status" value="1"/>
</dbReference>
<dbReference type="AlphaFoldDB" id="A0AAV5QEY9"/>
<dbReference type="GO" id="GO:0070628">
    <property type="term" value="F:proteasome binding"/>
    <property type="evidence" value="ECO:0007669"/>
    <property type="project" value="TreeGrafter"/>
</dbReference>
<comment type="caution">
    <text evidence="7">The sequence shown here is derived from an EMBL/GenBank/DDBJ whole genome shotgun (WGS) entry which is preliminary data.</text>
</comment>
<dbReference type="Gene3D" id="1.20.58.1590">
    <property type="entry name" value="Tethering factor for nuclear proteasome Cut8/Sts1"/>
    <property type="match status" value="1"/>
</dbReference>
<keyword evidence="5" id="KW-0963">Cytoplasm</keyword>
<comment type="function">
    <text evidence="5">Involved in ubiquitin-mediated protein degradation. Regulatory factor in the ubiquitin/proteasome pathway that controls the turnover of proteasome substrates. Targets proteasomes to the nucleus and facilitates the degradation of nuclear proteins.</text>
</comment>
<dbReference type="GO" id="GO:0071630">
    <property type="term" value="P:nuclear protein quality control by the ubiquitin-proteasome system"/>
    <property type="evidence" value="ECO:0007669"/>
    <property type="project" value="UniProtKB-UniRule"/>
</dbReference>
<evidence type="ECO:0000256" key="4">
    <source>
        <dbReference type="ARBA" id="ARBA00023242"/>
    </source>
</evidence>
<proteinExistence type="inferred from homology"/>
<feature type="compositionally biased region" description="Polar residues" evidence="6">
    <location>
        <begin position="352"/>
        <end position="373"/>
    </location>
</feature>
<dbReference type="InterPro" id="IPR038422">
    <property type="entry name" value="Cut8/Sts1_sf"/>
</dbReference>
<evidence type="ECO:0000313" key="8">
    <source>
        <dbReference type="Proteomes" id="UP001360560"/>
    </source>
</evidence>
<evidence type="ECO:0000256" key="5">
    <source>
        <dbReference type="RuleBase" id="RU368013"/>
    </source>
</evidence>
<dbReference type="Proteomes" id="UP001360560">
    <property type="component" value="Unassembled WGS sequence"/>
</dbReference>
<evidence type="ECO:0000256" key="6">
    <source>
        <dbReference type="SAM" id="MobiDB-lite"/>
    </source>
</evidence>
<dbReference type="Pfam" id="PF08559">
    <property type="entry name" value="Cut8"/>
    <property type="match status" value="1"/>
</dbReference>
<keyword evidence="5" id="KW-0813">Transport</keyword>
<comment type="similarity">
    <text evidence="1 5">Belongs to the cut8/STS1 family.</text>
</comment>
<dbReference type="GO" id="GO:0031144">
    <property type="term" value="P:proteasome localization"/>
    <property type="evidence" value="ECO:0007669"/>
    <property type="project" value="UniProtKB-UniRule"/>
</dbReference>
<evidence type="ECO:0000256" key="2">
    <source>
        <dbReference type="ARBA" id="ARBA00016204"/>
    </source>
</evidence>
<evidence type="ECO:0000256" key="3">
    <source>
        <dbReference type="ARBA" id="ARBA00022927"/>
    </source>
</evidence>
<comment type="subunit">
    <text evidence="5">Binds the proteasome.</text>
</comment>
<protein>
    <recommendedName>
        <fullName evidence="2 5">Tethering factor for nuclear proteasome STS1</fullName>
    </recommendedName>
</protein>
<organism evidence="7 8">
    <name type="scientific">Saccharomycopsis crataegensis</name>
    <dbReference type="NCBI Taxonomy" id="43959"/>
    <lineage>
        <taxon>Eukaryota</taxon>
        <taxon>Fungi</taxon>
        <taxon>Dikarya</taxon>
        <taxon>Ascomycota</taxon>
        <taxon>Saccharomycotina</taxon>
        <taxon>Saccharomycetes</taxon>
        <taxon>Saccharomycopsidaceae</taxon>
        <taxon>Saccharomycopsis</taxon>
    </lineage>
</organism>
<reference evidence="7 8" key="1">
    <citation type="journal article" date="2023" name="Elife">
        <title>Identification of key yeast species and microbe-microbe interactions impacting larval growth of Drosophila in the wild.</title>
        <authorList>
            <person name="Mure A."/>
            <person name="Sugiura Y."/>
            <person name="Maeda R."/>
            <person name="Honda K."/>
            <person name="Sakurai N."/>
            <person name="Takahashi Y."/>
            <person name="Watada M."/>
            <person name="Katoh T."/>
            <person name="Gotoh A."/>
            <person name="Gotoh Y."/>
            <person name="Taniguchi I."/>
            <person name="Nakamura K."/>
            <person name="Hayashi T."/>
            <person name="Katayama T."/>
            <person name="Uemura T."/>
            <person name="Hattori Y."/>
        </authorList>
    </citation>
    <scope>NUCLEOTIDE SEQUENCE [LARGE SCALE GENOMIC DNA]</scope>
    <source>
        <strain evidence="7 8">SC-9</strain>
    </source>
</reference>
<evidence type="ECO:0000256" key="1">
    <source>
        <dbReference type="ARBA" id="ARBA00006199"/>
    </source>
</evidence>
<dbReference type="InterPro" id="IPR013868">
    <property type="entry name" value="Cut8/Sts1_fam"/>
</dbReference>